<protein>
    <submittedName>
        <fullName evidence="1">Uncharacterized protein</fullName>
    </submittedName>
</protein>
<evidence type="ECO:0000313" key="1">
    <source>
        <dbReference type="EMBL" id="PQB07364.1"/>
    </source>
</evidence>
<dbReference type="Proteomes" id="UP000239522">
    <property type="component" value="Unassembled WGS sequence"/>
</dbReference>
<dbReference type="RefSeq" id="WP_104809577.1">
    <property type="nucleotide sequence ID" value="NZ_MQUA01000013.1"/>
</dbReference>
<dbReference type="OrthoDB" id="1414794at2"/>
<reference evidence="1 2" key="1">
    <citation type="submission" date="2016-11" db="EMBL/GenBank/DDBJ databases">
        <title>Trade-off between light-utilization and light-protection in marine flavobacteria.</title>
        <authorList>
            <person name="Kumagai Y."/>
        </authorList>
    </citation>
    <scope>NUCLEOTIDE SEQUENCE [LARGE SCALE GENOMIC DNA]</scope>
    <source>
        <strain evidence="1 2">ATCC 700397</strain>
    </source>
</reference>
<dbReference type="EMBL" id="MQUA01000013">
    <property type="protein sequence ID" value="PQB07364.1"/>
    <property type="molecule type" value="Genomic_DNA"/>
</dbReference>
<evidence type="ECO:0000313" key="2">
    <source>
        <dbReference type="Proteomes" id="UP000239522"/>
    </source>
</evidence>
<sequence>MIVYCKESISIYKSIIKDFSLNYSFSDISSLHDKLNYLTISYHFSKIHKTYRELVYSGQFNLISDKFLNVKIIYYYLFYEANDNYLNDLFYKEIYHVLNKYSQVTMHEKSSSSNEASLETIDKALALFTQNKLKEPASKLELINAVKAKLILQENFIDLVNKTLIDIGSLIRKIDTYLGYTPDMVNN</sequence>
<dbReference type="AlphaFoldDB" id="A0A2S7KXH5"/>
<organism evidence="1 2">
    <name type="scientific">Polaribacter filamentus</name>
    <dbReference type="NCBI Taxonomy" id="53483"/>
    <lineage>
        <taxon>Bacteria</taxon>
        <taxon>Pseudomonadati</taxon>
        <taxon>Bacteroidota</taxon>
        <taxon>Flavobacteriia</taxon>
        <taxon>Flavobacteriales</taxon>
        <taxon>Flavobacteriaceae</taxon>
    </lineage>
</organism>
<accession>A0A2S7KXH5</accession>
<name>A0A2S7KXH5_9FLAO</name>
<keyword evidence="2" id="KW-1185">Reference proteome</keyword>
<comment type="caution">
    <text evidence="1">The sequence shown here is derived from an EMBL/GenBank/DDBJ whole genome shotgun (WGS) entry which is preliminary data.</text>
</comment>
<gene>
    <name evidence="1" type="ORF">BST83_09475</name>
</gene>
<proteinExistence type="predicted"/>